<sequence length="120" mass="13612">MKNVHWSLVSSRVLFSLSLLAIEGSEASSKAIKVDITFSIRNIERPDGDDELLPQTMPEDPQRWIIKIGSRTKAIRQHYLEIGTLTSWTFHLIISLTKAYEKATYCGRGIPNRIPKSQSL</sequence>
<organism evidence="2 3">
    <name type="scientific">Dovyalis caffra</name>
    <dbReference type="NCBI Taxonomy" id="77055"/>
    <lineage>
        <taxon>Eukaryota</taxon>
        <taxon>Viridiplantae</taxon>
        <taxon>Streptophyta</taxon>
        <taxon>Embryophyta</taxon>
        <taxon>Tracheophyta</taxon>
        <taxon>Spermatophyta</taxon>
        <taxon>Magnoliopsida</taxon>
        <taxon>eudicotyledons</taxon>
        <taxon>Gunneridae</taxon>
        <taxon>Pentapetalae</taxon>
        <taxon>rosids</taxon>
        <taxon>fabids</taxon>
        <taxon>Malpighiales</taxon>
        <taxon>Salicaceae</taxon>
        <taxon>Flacourtieae</taxon>
        <taxon>Dovyalis</taxon>
    </lineage>
</organism>
<dbReference type="AlphaFoldDB" id="A0AAV1RTV6"/>
<accession>A0AAV1RTV6</accession>
<feature type="signal peptide" evidence="1">
    <location>
        <begin position="1"/>
        <end position="27"/>
    </location>
</feature>
<dbReference type="Proteomes" id="UP001314170">
    <property type="component" value="Unassembled WGS sequence"/>
</dbReference>
<evidence type="ECO:0000313" key="3">
    <source>
        <dbReference type="Proteomes" id="UP001314170"/>
    </source>
</evidence>
<reference evidence="2 3" key="1">
    <citation type="submission" date="2024-01" db="EMBL/GenBank/DDBJ databases">
        <authorList>
            <person name="Waweru B."/>
        </authorList>
    </citation>
    <scope>NUCLEOTIDE SEQUENCE [LARGE SCALE GENOMIC DNA]</scope>
</reference>
<dbReference type="EMBL" id="CAWUPB010001156">
    <property type="protein sequence ID" value="CAK7338893.1"/>
    <property type="molecule type" value="Genomic_DNA"/>
</dbReference>
<evidence type="ECO:0000313" key="2">
    <source>
        <dbReference type="EMBL" id="CAK7338893.1"/>
    </source>
</evidence>
<comment type="caution">
    <text evidence="2">The sequence shown here is derived from an EMBL/GenBank/DDBJ whole genome shotgun (WGS) entry which is preliminary data.</text>
</comment>
<gene>
    <name evidence="2" type="ORF">DCAF_LOCUS13941</name>
</gene>
<name>A0AAV1RTV6_9ROSI</name>
<feature type="chain" id="PRO_5043920414" evidence="1">
    <location>
        <begin position="28"/>
        <end position="120"/>
    </location>
</feature>
<protein>
    <submittedName>
        <fullName evidence="2">Uncharacterized protein</fullName>
    </submittedName>
</protein>
<evidence type="ECO:0000256" key="1">
    <source>
        <dbReference type="SAM" id="SignalP"/>
    </source>
</evidence>
<proteinExistence type="predicted"/>
<keyword evidence="1" id="KW-0732">Signal</keyword>
<keyword evidence="3" id="KW-1185">Reference proteome</keyword>